<name>A0A3D9L3K5_MARFU</name>
<dbReference type="InterPro" id="IPR016024">
    <property type="entry name" value="ARM-type_fold"/>
</dbReference>
<dbReference type="InterPro" id="IPR014825">
    <property type="entry name" value="DNA_alkylation"/>
</dbReference>
<dbReference type="AlphaFoldDB" id="A0A3D9L3K5"/>
<dbReference type="Proteomes" id="UP000256779">
    <property type="component" value="Unassembled WGS sequence"/>
</dbReference>
<dbReference type="PANTHER" id="PTHR34070:SF1">
    <property type="entry name" value="DNA ALKYLATION REPAIR PROTEIN"/>
    <property type="match status" value="1"/>
</dbReference>
<gene>
    <name evidence="1" type="ORF">C7460_107105</name>
</gene>
<reference evidence="1 2" key="1">
    <citation type="submission" date="2018-07" db="EMBL/GenBank/DDBJ databases">
        <title>Genomic Encyclopedia of Type Strains, Phase IV (KMG-IV): sequencing the most valuable type-strain genomes for metagenomic binning, comparative biology and taxonomic classification.</title>
        <authorList>
            <person name="Goeker M."/>
        </authorList>
    </citation>
    <scope>NUCLEOTIDE SEQUENCE [LARGE SCALE GENOMIC DNA]</scope>
    <source>
        <strain evidence="1 2">DSM 4134</strain>
    </source>
</reference>
<organism evidence="1 2">
    <name type="scientific">Marinoscillum furvescens DSM 4134</name>
    <dbReference type="NCBI Taxonomy" id="1122208"/>
    <lineage>
        <taxon>Bacteria</taxon>
        <taxon>Pseudomonadati</taxon>
        <taxon>Bacteroidota</taxon>
        <taxon>Cytophagia</taxon>
        <taxon>Cytophagales</taxon>
        <taxon>Reichenbachiellaceae</taxon>
        <taxon>Marinoscillum</taxon>
    </lineage>
</organism>
<accession>A0A3D9L3K5</accession>
<dbReference type="Pfam" id="PF08713">
    <property type="entry name" value="DNA_alkylation"/>
    <property type="match status" value="1"/>
</dbReference>
<dbReference type="PANTHER" id="PTHR34070">
    <property type="entry name" value="ARMADILLO-TYPE FOLD"/>
    <property type="match status" value="1"/>
</dbReference>
<comment type="caution">
    <text evidence="1">The sequence shown here is derived from an EMBL/GenBank/DDBJ whole genome shotgun (WGS) entry which is preliminary data.</text>
</comment>
<sequence length="236" mass="26787">MSKTATASDFIASLEVHAGERSPEDVLKHYHGGDPAVSAMGIAFGKVFALARKYKTLGLEEINNLLDSHYYEVRMGAVSIMDFQARNKATSSEHRKKLFDLYLSRHNRLDNWDFVDRGAMHIVGKFLLDKPRDPLYQLAKSNVPWERRTAIVATHAFIKMGQLEDTFAIARMLVGDGHEFVQKAVGSWVREAGKQNEDMLRYFLDEHVGQMARVTLRYAVEKLDAASKKHYLTIGK</sequence>
<dbReference type="Gene3D" id="1.25.10.90">
    <property type="match status" value="1"/>
</dbReference>
<evidence type="ECO:0000313" key="2">
    <source>
        <dbReference type="Proteomes" id="UP000256779"/>
    </source>
</evidence>
<protein>
    <submittedName>
        <fullName evidence="1">3-methyladenine DNA glycosylase AlkD</fullName>
    </submittedName>
</protein>
<proteinExistence type="predicted"/>
<dbReference type="SUPFAM" id="SSF48371">
    <property type="entry name" value="ARM repeat"/>
    <property type="match status" value="1"/>
</dbReference>
<keyword evidence="2" id="KW-1185">Reference proteome</keyword>
<dbReference type="EMBL" id="QREG01000007">
    <property type="protein sequence ID" value="RED99823.1"/>
    <property type="molecule type" value="Genomic_DNA"/>
</dbReference>
<dbReference type="CDD" id="cd06561">
    <property type="entry name" value="AlkD_like"/>
    <property type="match status" value="1"/>
</dbReference>
<evidence type="ECO:0000313" key="1">
    <source>
        <dbReference type="EMBL" id="RED99823.1"/>
    </source>
</evidence>